<keyword evidence="1" id="KW-0732">Signal</keyword>
<evidence type="ECO:0000313" key="3">
    <source>
        <dbReference type="Proteomes" id="UP000265325"/>
    </source>
</evidence>
<protein>
    <recommendedName>
        <fullName evidence="4">Lipoprotein</fullName>
    </recommendedName>
</protein>
<feature type="chain" id="PRO_5015188559" description="Lipoprotein" evidence="1">
    <location>
        <begin position="35"/>
        <end position="163"/>
    </location>
</feature>
<evidence type="ECO:0000313" key="2">
    <source>
        <dbReference type="EMBL" id="KKZ75567.1"/>
    </source>
</evidence>
<name>A0A2P2GVR5_STREW</name>
<proteinExistence type="predicted"/>
<dbReference type="InterPro" id="IPR006311">
    <property type="entry name" value="TAT_signal"/>
</dbReference>
<accession>A0A2P2GVR5</accession>
<dbReference type="AlphaFoldDB" id="A0A2P2GVR5"/>
<dbReference type="RefSeq" id="WP_046905657.1">
    <property type="nucleotide sequence ID" value="NZ_BAAAXG010000026.1"/>
</dbReference>
<keyword evidence="3" id="KW-1185">Reference proteome</keyword>
<evidence type="ECO:0000256" key="1">
    <source>
        <dbReference type="SAM" id="SignalP"/>
    </source>
</evidence>
<evidence type="ECO:0008006" key="4">
    <source>
        <dbReference type="Google" id="ProtNLM"/>
    </source>
</evidence>
<dbReference type="PROSITE" id="PS51318">
    <property type="entry name" value="TAT"/>
    <property type="match status" value="1"/>
</dbReference>
<gene>
    <name evidence="2" type="ORF">VO63_01715</name>
</gene>
<reference evidence="2 3" key="1">
    <citation type="submission" date="2015-05" db="EMBL/GenBank/DDBJ databases">
        <title>Draft Genome assembly of Streptomyces showdoensis.</title>
        <authorList>
            <person name="Thapa K.K."/>
            <person name="Metsa-Ketela M."/>
        </authorList>
    </citation>
    <scope>NUCLEOTIDE SEQUENCE [LARGE SCALE GENOMIC DNA]</scope>
    <source>
        <strain evidence="2 3">ATCC 15227</strain>
    </source>
</reference>
<organism evidence="2 3">
    <name type="scientific">Streptomyces showdoensis</name>
    <dbReference type="NCBI Taxonomy" id="68268"/>
    <lineage>
        <taxon>Bacteria</taxon>
        <taxon>Bacillati</taxon>
        <taxon>Actinomycetota</taxon>
        <taxon>Actinomycetes</taxon>
        <taxon>Kitasatosporales</taxon>
        <taxon>Streptomycetaceae</taxon>
        <taxon>Streptomyces</taxon>
    </lineage>
</organism>
<comment type="caution">
    <text evidence="2">The sequence shown here is derived from an EMBL/GenBank/DDBJ whole genome shotgun (WGS) entry which is preliminary data.</text>
</comment>
<sequence>MRSGSRNRNVLGTAAVLAGALAAAGLAFAPGAYAVSPGSATATYDCGSWGGGSATLTATQSGTSATITITSAVKTPISVGKDTISSTLTLAKAGGGTRVFTGTKNPAIPANTSVTMGPLSGTVASGDSLNSYFAGTALKMVIFGVTVNCDALTSQSPGPFVFS</sequence>
<dbReference type="OrthoDB" id="4350624at2"/>
<dbReference type="Proteomes" id="UP000265325">
    <property type="component" value="Unassembled WGS sequence"/>
</dbReference>
<dbReference type="EMBL" id="LAQS01000002">
    <property type="protein sequence ID" value="KKZ75567.1"/>
    <property type="molecule type" value="Genomic_DNA"/>
</dbReference>
<feature type="signal peptide" evidence="1">
    <location>
        <begin position="1"/>
        <end position="34"/>
    </location>
</feature>